<dbReference type="InterPro" id="IPR009011">
    <property type="entry name" value="Man6P_isomerase_rcpt-bd_dom_sf"/>
</dbReference>
<evidence type="ECO:0000259" key="7">
    <source>
        <dbReference type="PROSITE" id="PS51914"/>
    </source>
</evidence>
<evidence type="ECO:0000256" key="6">
    <source>
        <dbReference type="SAM" id="SignalP"/>
    </source>
</evidence>
<reference evidence="8 9" key="1">
    <citation type="submission" date="2012-04" db="EMBL/GenBank/DDBJ databases">
        <title>The Genome Sequence of Saprolegnia declina VS20.</title>
        <authorList>
            <consortium name="The Broad Institute Genome Sequencing Platform"/>
            <person name="Russ C."/>
            <person name="Nusbaum C."/>
            <person name="Tyler B."/>
            <person name="van West P."/>
            <person name="Dieguez-Uribeondo J."/>
            <person name="de Bruijn I."/>
            <person name="Tripathy S."/>
            <person name="Jiang R."/>
            <person name="Young S.K."/>
            <person name="Zeng Q."/>
            <person name="Gargeya S."/>
            <person name="Fitzgerald M."/>
            <person name="Haas B."/>
            <person name="Abouelleil A."/>
            <person name="Alvarado L."/>
            <person name="Arachchi H.M."/>
            <person name="Berlin A."/>
            <person name="Chapman S.B."/>
            <person name="Goldberg J."/>
            <person name="Griggs A."/>
            <person name="Gujja S."/>
            <person name="Hansen M."/>
            <person name="Howarth C."/>
            <person name="Imamovic A."/>
            <person name="Larimer J."/>
            <person name="McCowen C."/>
            <person name="Montmayeur A."/>
            <person name="Murphy C."/>
            <person name="Neiman D."/>
            <person name="Pearson M."/>
            <person name="Priest M."/>
            <person name="Roberts A."/>
            <person name="Saif S."/>
            <person name="Shea T."/>
            <person name="Sisk P."/>
            <person name="Sykes S."/>
            <person name="Wortman J."/>
            <person name="Nusbaum C."/>
            <person name="Birren B."/>
        </authorList>
    </citation>
    <scope>NUCLEOTIDE SEQUENCE [LARGE SCALE GENOMIC DNA]</scope>
    <source>
        <strain evidence="8 9">VS20</strain>
    </source>
</reference>
<organism evidence="8 9">
    <name type="scientific">Saprolegnia diclina (strain VS20)</name>
    <dbReference type="NCBI Taxonomy" id="1156394"/>
    <lineage>
        <taxon>Eukaryota</taxon>
        <taxon>Sar</taxon>
        <taxon>Stramenopiles</taxon>
        <taxon>Oomycota</taxon>
        <taxon>Saprolegniomycetes</taxon>
        <taxon>Saprolegniales</taxon>
        <taxon>Saprolegniaceae</taxon>
        <taxon>Saprolegnia</taxon>
    </lineage>
</organism>
<evidence type="ECO:0000256" key="3">
    <source>
        <dbReference type="ARBA" id="ARBA00022824"/>
    </source>
</evidence>
<feature type="region of interest" description="Disordered" evidence="5">
    <location>
        <begin position="410"/>
        <end position="442"/>
    </location>
</feature>
<keyword evidence="4" id="KW-1015">Disulfide bond</keyword>
<dbReference type="InParanoid" id="T0QS40"/>
<feature type="signal peptide" evidence="6">
    <location>
        <begin position="1"/>
        <end position="21"/>
    </location>
</feature>
<dbReference type="eggNOG" id="KOG3394">
    <property type="taxonomic scope" value="Eukaryota"/>
</dbReference>
<keyword evidence="9" id="KW-1185">Reference proteome</keyword>
<dbReference type="GeneID" id="19946384"/>
<accession>T0QS40</accession>
<gene>
    <name evidence="8" type="ORF">SDRG_05657</name>
</gene>
<dbReference type="Gene3D" id="2.70.130.10">
    <property type="entry name" value="Mannose-6-phosphate receptor binding domain"/>
    <property type="match status" value="1"/>
</dbReference>
<dbReference type="PROSITE" id="PS51914">
    <property type="entry name" value="MRH"/>
    <property type="match status" value="1"/>
</dbReference>
<dbReference type="AlphaFoldDB" id="T0QS40"/>
<evidence type="ECO:0000256" key="4">
    <source>
        <dbReference type="ARBA" id="ARBA00023157"/>
    </source>
</evidence>
<dbReference type="InterPro" id="IPR045149">
    <property type="entry name" value="OS-9-like"/>
</dbReference>
<protein>
    <recommendedName>
        <fullName evidence="7">MRH domain-containing protein</fullName>
    </recommendedName>
</protein>
<dbReference type="VEuPathDB" id="FungiDB:SDRG_05657"/>
<evidence type="ECO:0000256" key="1">
    <source>
        <dbReference type="ARBA" id="ARBA00004240"/>
    </source>
</evidence>
<dbReference type="Pfam" id="PF07915">
    <property type="entry name" value="PRKCSH"/>
    <property type="match status" value="1"/>
</dbReference>
<dbReference type="EMBL" id="JH767146">
    <property type="protein sequence ID" value="EQC36825.1"/>
    <property type="molecule type" value="Genomic_DNA"/>
</dbReference>
<dbReference type="RefSeq" id="XP_008609606.1">
    <property type="nucleotide sequence ID" value="XM_008611384.1"/>
</dbReference>
<dbReference type="OMA" id="RVFCDPQ"/>
<evidence type="ECO:0000313" key="9">
    <source>
        <dbReference type="Proteomes" id="UP000030762"/>
    </source>
</evidence>
<comment type="subcellular location">
    <subcellularLocation>
        <location evidence="1">Endoplasmic reticulum</location>
    </subcellularLocation>
</comment>
<keyword evidence="2 6" id="KW-0732">Signal</keyword>
<dbReference type="Proteomes" id="UP000030762">
    <property type="component" value="Unassembled WGS sequence"/>
</dbReference>
<feature type="domain" description="MRH" evidence="7">
    <location>
        <begin position="245"/>
        <end position="389"/>
    </location>
</feature>
<dbReference type="GO" id="GO:0005788">
    <property type="term" value="C:endoplasmic reticulum lumen"/>
    <property type="evidence" value="ECO:0007669"/>
    <property type="project" value="TreeGrafter"/>
</dbReference>
<dbReference type="OrthoDB" id="448954at2759"/>
<feature type="compositionally biased region" description="Acidic residues" evidence="5">
    <location>
        <begin position="411"/>
        <end position="421"/>
    </location>
</feature>
<dbReference type="PANTHER" id="PTHR15414:SF0">
    <property type="entry name" value="ENDOPLASMIC RETICULUM LECTIN 1"/>
    <property type="match status" value="1"/>
</dbReference>
<dbReference type="STRING" id="1156394.T0QS40"/>
<dbReference type="InterPro" id="IPR012913">
    <property type="entry name" value="OS9-like_dom"/>
</dbReference>
<feature type="chain" id="PRO_5004583481" description="MRH domain-containing protein" evidence="6">
    <location>
        <begin position="22"/>
        <end position="442"/>
    </location>
</feature>
<keyword evidence="3" id="KW-0256">Endoplasmic reticulum</keyword>
<evidence type="ECO:0000313" key="8">
    <source>
        <dbReference type="EMBL" id="EQC36825.1"/>
    </source>
</evidence>
<dbReference type="PANTHER" id="PTHR15414">
    <property type="entry name" value="OS-9-RELATED"/>
    <property type="match status" value="1"/>
</dbReference>
<dbReference type="InterPro" id="IPR044865">
    <property type="entry name" value="MRH_dom"/>
</dbReference>
<dbReference type="GO" id="GO:0030970">
    <property type="term" value="P:retrograde protein transport, ER to cytosol"/>
    <property type="evidence" value="ECO:0007669"/>
    <property type="project" value="TreeGrafter"/>
</dbReference>
<proteinExistence type="predicted"/>
<name>T0QS40_SAPDV</name>
<dbReference type="GO" id="GO:0030968">
    <property type="term" value="P:endoplasmic reticulum unfolded protein response"/>
    <property type="evidence" value="ECO:0007669"/>
    <property type="project" value="InterPro"/>
</dbReference>
<evidence type="ECO:0000256" key="2">
    <source>
        <dbReference type="ARBA" id="ARBA00022729"/>
    </source>
</evidence>
<evidence type="ECO:0000256" key="5">
    <source>
        <dbReference type="SAM" id="MobiDB-lite"/>
    </source>
</evidence>
<sequence length="442" mass="48560">MKPAIVGRWLVAVIFAAASSAHDASMVMADSSYVVRLHGSEAEALRQVNTKSPFDDAPGVSTLPGEPMPMTASNGKRYVCYVPTVSSEEHDPTTDVKQTRVEIGREIAEKLRPKCLTHAHVKSHTLFEVCHSKSIHRADLVDETQHADPASRAKVADYTSDADLKPLAEYTRIKPSPKSPEAQFTPETLLYTQYFGPNIAVQFACSDTPALAFLGIHAPTPSSPLTAFLLGSRSFCLDKYAESALDLSVDHFLKPLTTSNTCIKRTEGWWTYEVCFGNKISQFHREQTGEITAEFSLGQWSAAANDALQANHKAILSEFMDGTHDKEQPAYEEIYDSGTPCDAVDRTRMTRLLLFCPTLKTQPPYIISIQETSTCNYMIKVAAPAVCAHPHFAKEDRRRAELSQTIHCVPDVDDVDEDATDDAPPTAPVSNAKSPTAAKDEL</sequence>
<dbReference type="SUPFAM" id="SSF50911">
    <property type="entry name" value="Mannose 6-phosphate receptor domain"/>
    <property type="match status" value="1"/>
</dbReference>